<comment type="caution">
    <text evidence="4">The sequence shown here is derived from an EMBL/GenBank/DDBJ whole genome shotgun (WGS) entry which is preliminary data.</text>
</comment>
<feature type="repeat" description="ANK" evidence="3">
    <location>
        <begin position="230"/>
        <end position="258"/>
    </location>
</feature>
<feature type="repeat" description="ANK" evidence="3">
    <location>
        <begin position="1172"/>
        <end position="1204"/>
    </location>
</feature>
<reference evidence="5" key="1">
    <citation type="journal article" date="2017" name="Nat. Microbiol.">
        <title>Global analysis of biosynthetic gene clusters reveals vast potential of secondary metabolite production in Penicillium species.</title>
        <authorList>
            <person name="Nielsen J.C."/>
            <person name="Grijseels S."/>
            <person name="Prigent S."/>
            <person name="Ji B."/>
            <person name="Dainat J."/>
            <person name="Nielsen K.F."/>
            <person name="Frisvad J.C."/>
            <person name="Workman M."/>
            <person name="Nielsen J."/>
        </authorList>
    </citation>
    <scope>NUCLEOTIDE SEQUENCE [LARGE SCALE GENOMIC DNA]</scope>
    <source>
        <strain evidence="5">IBT 31321</strain>
    </source>
</reference>
<gene>
    <name evidence="4" type="ORF">PENCOP_c008G03804</name>
</gene>
<keyword evidence="2 3" id="KW-0040">ANK repeat</keyword>
<evidence type="ECO:0000256" key="3">
    <source>
        <dbReference type="PROSITE-ProRule" id="PRU00023"/>
    </source>
</evidence>
<dbReference type="InterPro" id="IPR051165">
    <property type="entry name" value="Multifunctional_ANK_Repeat"/>
</dbReference>
<dbReference type="Gene3D" id="1.25.40.20">
    <property type="entry name" value="Ankyrin repeat-containing domain"/>
    <property type="match status" value="5"/>
</dbReference>
<organism evidence="4 5">
    <name type="scientific">Penicillium coprophilum</name>
    <dbReference type="NCBI Taxonomy" id="36646"/>
    <lineage>
        <taxon>Eukaryota</taxon>
        <taxon>Fungi</taxon>
        <taxon>Dikarya</taxon>
        <taxon>Ascomycota</taxon>
        <taxon>Pezizomycotina</taxon>
        <taxon>Eurotiomycetes</taxon>
        <taxon>Eurotiomycetidae</taxon>
        <taxon>Eurotiales</taxon>
        <taxon>Aspergillaceae</taxon>
        <taxon>Penicillium</taxon>
    </lineage>
</organism>
<protein>
    <submittedName>
        <fullName evidence="4">Uncharacterized protein</fullName>
    </submittedName>
</protein>
<proteinExistence type="predicted"/>
<dbReference type="PANTHER" id="PTHR24123:SF141">
    <property type="entry name" value="ANKYRIN 2, ISOFORM U"/>
    <property type="match status" value="1"/>
</dbReference>
<accession>A0A1V6UJU5</accession>
<sequence length="1565" mass="172584">MPLNMPQSGRDEEWLRAQLHTLRGLDPNEQPLQPIISTHSATWSPTEGDQAVLLLTQASEERRNGEVKTITTPAKIKQDKWTYEDYNSVLKQIVGPESVPVGVIESVLHLYKIHQPKKARTGSLKWRKSATDDETDSLMADLMTTALTNNRLDQLRVLAHSVSSSVVSRLIPMAICTDNIHGLQVLMEEEADANTCPEGFLGSIVAGRLDFIRLLLRSQRPVSNAITTQALPAAVKLGDVEVIQLLLAHGANSNLDNGIALKNAIDADRGDIIILLLLCKIPPAGALLGSMVSYVWSAPHIVAGRQYQLIEILLTGGACGNDVDGVLFGSVTHRWGNLVQLLMRKGTSITCYDGQAYREAVRAVDYDMLELLNGDDLGKDLASDIFGSIGSTRYGQEISPEDWWKLGSSLLLQGATGDVVHEALVNRVQARDLKSIVLLLDFGASVDYECGRALIMAVLLQELDYLVLLLHQKPKIESVNAAFAHVTNIPHDLQLDMTRRLLEAGATGASVDVVLDSAVNLHICQRNYEYIEALVDVGADVGQREGSLFYKAVQDGDVKALEILLGGKFPTSILFTCIPLAMKLDEKRCYNILEILLDNGAKGGPVIGQALVDSIDEVRDSSIRVTELLLKTGVASTAFNKGEAFRKATVCRGLAFLRLLLRFNHLDESQFCSCLLLAIGLPRDHARIEKIKLFLTTHVDMSSEHWTASLNHEMQCMRQDDKETTVVIKSLLDAGANVNHNQGEILCNTIDMGYIECFKLYLGCKLLIPSHEAAFTKAFAHAIKTTDLRYMKEVLQLETQTSLLNDALLTATECGEKMRDVCELLLQHRASPSHKNGAPLCNAIKSPNYHVSIVKLLLAFQPSTEAIAAALDCAFDVLGYEKRFAAVKLLLASAKPQATLDGLLLRAVQESSCDRSLLKCLLQADASVSYQDGKCILHAAMKNDIKSLKVLLPYSSDQSAIISRVFERAWKEGARAEPQEAALSLLLKKGATGRWLSVALVDTIEAFEASSNSFTLIVNLLSAGADVNYDNGASLSKAAAKGNIGVLRELFTHSPNRDNMTLAFPNIFTSGVPSRTLHSLVMAFCSHHSQPSLTDIPHPILLLLLQKYPREKELVKYLTDAGCPVDPPVKTVWGTYLSLLHWALLEERFRISDEVFEVLLDAGANPNRKTPSGLAPLEIAISIPRREVVASLLRHGADTTAMTGAINSRSMLFLAVTTGDSDLVRTVMLASLVVRDGALHEAAREVNTKIIEVLIIEGNQRDYAYSDCNGHTALAELCLRADGNKPVHELKRAMALLCDDRSFRKKSHGKSALHLALDNPRNAPAVTRALLDSFMADYINDSFNLYEEHGLVYSPLTYVAKHRNKAPSIHDESLLQLLSEFGCSNRFWAQAGNPQPADVMNPPDDICQIINDQKSNERMLARIRCQSEEAQAAIAKRHELILKNEQNAANQRAKLEKDAETRYMSIAISRHAAELAHLEQLAQVAQLANAGYQSSVHLKLEDPLAQYAKLDRKRQSAELEHIKKQQALITAGYKERAEIEKKNREANALEMRRLQELWYEIDPWD</sequence>
<dbReference type="Proteomes" id="UP000191500">
    <property type="component" value="Unassembled WGS sequence"/>
</dbReference>
<dbReference type="SUPFAM" id="SSF48403">
    <property type="entry name" value="Ankyrin repeat"/>
    <property type="match status" value="4"/>
</dbReference>
<evidence type="ECO:0000256" key="1">
    <source>
        <dbReference type="ARBA" id="ARBA00022737"/>
    </source>
</evidence>
<dbReference type="STRING" id="36646.A0A1V6UJU5"/>
<dbReference type="PANTHER" id="PTHR24123">
    <property type="entry name" value="ANKYRIN REPEAT-CONTAINING"/>
    <property type="match status" value="1"/>
</dbReference>
<evidence type="ECO:0000313" key="4">
    <source>
        <dbReference type="EMBL" id="OQE38303.1"/>
    </source>
</evidence>
<name>A0A1V6UJU5_9EURO</name>
<dbReference type="SMART" id="SM00248">
    <property type="entry name" value="ANK"/>
    <property type="match status" value="12"/>
</dbReference>
<keyword evidence="5" id="KW-1185">Reference proteome</keyword>
<dbReference type="InterPro" id="IPR002110">
    <property type="entry name" value="Ankyrin_rpt"/>
</dbReference>
<dbReference type="InterPro" id="IPR036770">
    <property type="entry name" value="Ankyrin_rpt-contain_sf"/>
</dbReference>
<keyword evidence="1" id="KW-0677">Repeat</keyword>
<evidence type="ECO:0000313" key="5">
    <source>
        <dbReference type="Proteomes" id="UP000191500"/>
    </source>
</evidence>
<dbReference type="EMBL" id="MDDG01000008">
    <property type="protein sequence ID" value="OQE38303.1"/>
    <property type="molecule type" value="Genomic_DNA"/>
</dbReference>
<dbReference type="PROSITE" id="PS50088">
    <property type="entry name" value="ANK_REPEAT"/>
    <property type="match status" value="2"/>
</dbReference>
<evidence type="ECO:0000256" key="2">
    <source>
        <dbReference type="ARBA" id="ARBA00023043"/>
    </source>
</evidence>